<evidence type="ECO:0000256" key="3">
    <source>
        <dbReference type="ARBA" id="ARBA00023136"/>
    </source>
</evidence>
<accession>A0A177BEL7</accession>
<dbReference type="SMART" id="SM00244">
    <property type="entry name" value="PHB"/>
    <property type="match status" value="1"/>
</dbReference>
<dbReference type="InterPro" id="IPR018080">
    <property type="entry name" value="Band_7/stomatin-like_CS"/>
</dbReference>
<keyword evidence="4" id="KW-0812">Transmembrane</keyword>
<evidence type="ECO:0000256" key="2">
    <source>
        <dbReference type="ARBA" id="ARBA00008164"/>
    </source>
</evidence>
<dbReference type="Pfam" id="PF01145">
    <property type="entry name" value="Band_7"/>
    <property type="match status" value="1"/>
</dbReference>
<dbReference type="PRINTS" id="PR00721">
    <property type="entry name" value="STOMATIN"/>
</dbReference>
<dbReference type="PANTHER" id="PTHR10264:SF19">
    <property type="entry name" value="AT06885P-RELATED"/>
    <property type="match status" value="1"/>
</dbReference>
<evidence type="ECO:0000259" key="5">
    <source>
        <dbReference type="SMART" id="SM00244"/>
    </source>
</evidence>
<keyword evidence="4" id="KW-1133">Transmembrane helix</keyword>
<dbReference type="GO" id="GO:0005886">
    <property type="term" value="C:plasma membrane"/>
    <property type="evidence" value="ECO:0007669"/>
    <property type="project" value="InterPro"/>
</dbReference>
<dbReference type="InterPro" id="IPR043202">
    <property type="entry name" value="Band-7_stomatin-like"/>
</dbReference>
<evidence type="ECO:0000256" key="1">
    <source>
        <dbReference type="ARBA" id="ARBA00004370"/>
    </source>
</evidence>
<dbReference type="EMBL" id="LWCA01000010">
    <property type="protein sequence ID" value="OAF71994.1"/>
    <property type="molecule type" value="Genomic_DNA"/>
</dbReference>
<evidence type="ECO:0000313" key="7">
    <source>
        <dbReference type="Proteomes" id="UP000078046"/>
    </source>
</evidence>
<dbReference type="PROSITE" id="PS01270">
    <property type="entry name" value="BAND_7"/>
    <property type="match status" value="1"/>
</dbReference>
<dbReference type="Gene3D" id="6.10.250.2090">
    <property type="match status" value="1"/>
</dbReference>
<dbReference type="SUPFAM" id="SSF117892">
    <property type="entry name" value="Band 7/SPFH domain"/>
    <property type="match status" value="1"/>
</dbReference>
<name>A0A177BEL7_9BILA</name>
<evidence type="ECO:0000256" key="4">
    <source>
        <dbReference type="SAM" id="Phobius"/>
    </source>
</evidence>
<keyword evidence="7" id="KW-1185">Reference proteome</keyword>
<dbReference type="FunFam" id="3.30.479.30:FF:000002">
    <property type="entry name" value="band 7 protein AGAP004871"/>
    <property type="match status" value="1"/>
</dbReference>
<feature type="domain" description="Band 7" evidence="5">
    <location>
        <begin position="41"/>
        <end position="200"/>
    </location>
</feature>
<proteinExistence type="inferred from homology"/>
<comment type="similarity">
    <text evidence="2">Belongs to the band 7/mec-2 family.</text>
</comment>
<sequence>MQRRPSQNQENKSVSANGCSDCIKIASIALIFLTFPISVFFCIKIVQEYQRAIIFRLGKLISGGAQGPGLFFIIPCIDEYRIIDLRTVAIDVPPQEILTKDSVTVAVDAVVFYQIFDPIFSVINVEDASKATRLLAATSLRNELGTKNLSDILLRRKEVATKMQESLDQATDKWGIKVERVEVKDVRLPIQMQKSMGAIAEAEREAKAKIIMAEGEEKAALSIKKAADIIGDSSNALQLRYLQTLTSIAEDKNSTIVFPMPIDFLSSLFKK</sequence>
<dbReference type="InterPro" id="IPR001107">
    <property type="entry name" value="Band_7"/>
</dbReference>
<dbReference type="Proteomes" id="UP000078046">
    <property type="component" value="Unassembled WGS sequence"/>
</dbReference>
<dbReference type="AlphaFoldDB" id="A0A177BEL7"/>
<reference evidence="6 7" key="1">
    <citation type="submission" date="2016-04" db="EMBL/GenBank/DDBJ databases">
        <title>The genome of Intoshia linei affirms orthonectids as highly simplified spiralians.</title>
        <authorList>
            <person name="Mikhailov K.V."/>
            <person name="Slusarev G.S."/>
            <person name="Nikitin M.A."/>
            <person name="Logacheva M.D."/>
            <person name="Penin A."/>
            <person name="Aleoshin V."/>
            <person name="Panchin Y.V."/>
        </authorList>
    </citation>
    <scope>NUCLEOTIDE SEQUENCE [LARGE SCALE GENOMIC DNA]</scope>
    <source>
        <strain evidence="6">Intl2013</strain>
        <tissue evidence="6">Whole animal</tissue>
    </source>
</reference>
<dbReference type="InterPro" id="IPR036013">
    <property type="entry name" value="Band_7/SPFH_dom_sf"/>
</dbReference>
<dbReference type="OrthoDB" id="2105077at2759"/>
<protein>
    <recommendedName>
        <fullName evidence="5">Band 7 domain-containing protein</fullName>
    </recommendedName>
</protein>
<gene>
    <name evidence="6" type="ORF">A3Q56_00218</name>
</gene>
<keyword evidence="3 4" id="KW-0472">Membrane</keyword>
<comment type="subcellular location">
    <subcellularLocation>
        <location evidence="1">Membrane</location>
    </subcellularLocation>
</comment>
<comment type="caution">
    <text evidence="6">The sequence shown here is derived from an EMBL/GenBank/DDBJ whole genome shotgun (WGS) entry which is preliminary data.</text>
</comment>
<dbReference type="InterPro" id="IPR001972">
    <property type="entry name" value="Stomatin_HflK_fam"/>
</dbReference>
<feature type="transmembrane region" description="Helical" evidence="4">
    <location>
        <begin position="25"/>
        <end position="46"/>
    </location>
</feature>
<evidence type="ECO:0000313" key="6">
    <source>
        <dbReference type="EMBL" id="OAF71994.1"/>
    </source>
</evidence>
<dbReference type="Gene3D" id="3.30.479.30">
    <property type="entry name" value="Band 7 domain"/>
    <property type="match status" value="1"/>
</dbReference>
<organism evidence="6 7">
    <name type="scientific">Intoshia linei</name>
    <dbReference type="NCBI Taxonomy" id="1819745"/>
    <lineage>
        <taxon>Eukaryota</taxon>
        <taxon>Metazoa</taxon>
        <taxon>Spiralia</taxon>
        <taxon>Lophotrochozoa</taxon>
        <taxon>Mesozoa</taxon>
        <taxon>Orthonectida</taxon>
        <taxon>Rhopaluridae</taxon>
        <taxon>Intoshia</taxon>
    </lineage>
</organism>
<dbReference type="PANTHER" id="PTHR10264">
    <property type="entry name" value="BAND 7 PROTEIN-RELATED"/>
    <property type="match status" value="1"/>
</dbReference>